<feature type="region of interest" description="Disordered" evidence="9">
    <location>
        <begin position="64"/>
        <end position="83"/>
    </location>
</feature>
<dbReference type="Proteomes" id="UP000585474">
    <property type="component" value="Unassembled WGS sequence"/>
</dbReference>
<dbReference type="AlphaFoldDB" id="A0A7J0ESJ9"/>
<dbReference type="InterPro" id="IPR038275">
    <property type="entry name" value="Nuf2_N_sf"/>
</dbReference>
<dbReference type="Pfam" id="PF03800">
    <property type="entry name" value="Nuf2"/>
    <property type="match status" value="1"/>
</dbReference>
<comment type="caution">
    <text evidence="11">The sequence shown here is derived from an EMBL/GenBank/DDBJ whole genome shotgun (WGS) entry which is preliminary data.</text>
</comment>
<evidence type="ECO:0000256" key="6">
    <source>
        <dbReference type="ARBA" id="ARBA00023054"/>
    </source>
</evidence>
<evidence type="ECO:0000256" key="2">
    <source>
        <dbReference type="ARBA" id="ARBA00005498"/>
    </source>
</evidence>
<dbReference type="GO" id="GO:0031262">
    <property type="term" value="C:Ndc80 complex"/>
    <property type="evidence" value="ECO:0007669"/>
    <property type="project" value="InterPro"/>
</dbReference>
<evidence type="ECO:0000256" key="4">
    <source>
        <dbReference type="ARBA" id="ARBA00022618"/>
    </source>
</evidence>
<evidence type="ECO:0000259" key="10">
    <source>
        <dbReference type="Pfam" id="PF03800"/>
    </source>
</evidence>
<proteinExistence type="inferred from homology"/>
<gene>
    <name evidence="11" type="ORF">Acr_06g0004670</name>
</gene>
<name>A0A7J0ESJ9_9ERIC</name>
<evidence type="ECO:0000256" key="5">
    <source>
        <dbReference type="ARBA" id="ARBA00022776"/>
    </source>
</evidence>
<comment type="subcellular location">
    <subcellularLocation>
        <location evidence="1">Chromosome</location>
        <location evidence="1">Centromere</location>
    </subcellularLocation>
</comment>
<reference evidence="11 12" key="1">
    <citation type="submission" date="2019-07" db="EMBL/GenBank/DDBJ databases">
        <title>De Novo Assembly of kiwifruit Actinidia rufa.</title>
        <authorList>
            <person name="Sugita-Konishi S."/>
            <person name="Sato K."/>
            <person name="Mori E."/>
            <person name="Abe Y."/>
            <person name="Kisaki G."/>
            <person name="Hamano K."/>
            <person name="Suezawa K."/>
            <person name="Otani M."/>
            <person name="Fukuda T."/>
            <person name="Manabe T."/>
            <person name="Gomi K."/>
            <person name="Tabuchi M."/>
            <person name="Akimitsu K."/>
            <person name="Kataoka I."/>
        </authorList>
    </citation>
    <scope>NUCLEOTIDE SEQUENCE [LARGE SCALE GENOMIC DNA]</scope>
    <source>
        <strain evidence="12">cv. Fuchu</strain>
    </source>
</reference>
<dbReference type="GO" id="GO:0051301">
    <property type="term" value="P:cell division"/>
    <property type="evidence" value="ECO:0007669"/>
    <property type="project" value="UniProtKB-KW"/>
</dbReference>
<sequence length="107" mass="12418">MSKYGFPKLPRPDIIEYLEEANIATEADLLKPKPDFVQNLYTKILFRLVSLQEDHEQVDFRCVGTAREPRPPRELGPDHESVREGQGYFDCYGVSREFLPEGFDKAR</sequence>
<evidence type="ECO:0000256" key="8">
    <source>
        <dbReference type="ARBA" id="ARBA00023328"/>
    </source>
</evidence>
<dbReference type="InterPro" id="IPR005549">
    <property type="entry name" value="Kinetochore_Nuf2_N"/>
</dbReference>
<keyword evidence="7" id="KW-0131">Cell cycle</keyword>
<organism evidence="11 12">
    <name type="scientific">Actinidia rufa</name>
    <dbReference type="NCBI Taxonomy" id="165716"/>
    <lineage>
        <taxon>Eukaryota</taxon>
        <taxon>Viridiplantae</taxon>
        <taxon>Streptophyta</taxon>
        <taxon>Embryophyta</taxon>
        <taxon>Tracheophyta</taxon>
        <taxon>Spermatophyta</taxon>
        <taxon>Magnoliopsida</taxon>
        <taxon>eudicotyledons</taxon>
        <taxon>Gunneridae</taxon>
        <taxon>Pentapetalae</taxon>
        <taxon>asterids</taxon>
        <taxon>Ericales</taxon>
        <taxon>Actinidiaceae</taxon>
        <taxon>Actinidia</taxon>
    </lineage>
</organism>
<protein>
    <recommendedName>
        <fullName evidence="10">Kinetochore protein Nuf2 N-terminal domain-containing protein</fullName>
    </recommendedName>
</protein>
<keyword evidence="5" id="KW-0498">Mitosis</keyword>
<keyword evidence="8" id="KW-0137">Centromere</keyword>
<keyword evidence="6" id="KW-0175">Coiled coil</keyword>
<evidence type="ECO:0000256" key="3">
    <source>
        <dbReference type="ARBA" id="ARBA00022454"/>
    </source>
</evidence>
<feature type="domain" description="Kinetochore protein Nuf2 N-terminal" evidence="10">
    <location>
        <begin position="3"/>
        <end position="56"/>
    </location>
</feature>
<evidence type="ECO:0000313" key="11">
    <source>
        <dbReference type="EMBL" id="GFY88527.1"/>
    </source>
</evidence>
<evidence type="ECO:0000256" key="9">
    <source>
        <dbReference type="SAM" id="MobiDB-lite"/>
    </source>
</evidence>
<accession>A0A7J0ESJ9</accession>
<keyword evidence="12" id="KW-1185">Reference proteome</keyword>
<keyword evidence="3" id="KW-0158">Chromosome</keyword>
<evidence type="ECO:0000256" key="7">
    <source>
        <dbReference type="ARBA" id="ARBA00023306"/>
    </source>
</evidence>
<comment type="similarity">
    <text evidence="2">Belongs to the NUF2 family.</text>
</comment>
<dbReference type="EMBL" id="BJWL01000006">
    <property type="protein sequence ID" value="GFY88527.1"/>
    <property type="molecule type" value="Genomic_DNA"/>
</dbReference>
<feature type="compositionally biased region" description="Basic and acidic residues" evidence="9">
    <location>
        <begin position="67"/>
        <end position="83"/>
    </location>
</feature>
<evidence type="ECO:0000256" key="1">
    <source>
        <dbReference type="ARBA" id="ARBA00004584"/>
    </source>
</evidence>
<keyword evidence="4" id="KW-0132">Cell division</keyword>
<dbReference type="Gene3D" id="1.10.418.60">
    <property type="entry name" value="Ncd80 complex, Nuf2 subunit"/>
    <property type="match status" value="1"/>
</dbReference>
<evidence type="ECO:0000313" key="12">
    <source>
        <dbReference type="Proteomes" id="UP000585474"/>
    </source>
</evidence>